<dbReference type="Gene3D" id="2.60.120.590">
    <property type="entry name" value="Alpha-ketoglutarate-dependent dioxygenase AlkB-like"/>
    <property type="match status" value="1"/>
</dbReference>
<evidence type="ECO:0000313" key="4">
    <source>
        <dbReference type="EMBL" id="KAK5626795.1"/>
    </source>
</evidence>
<feature type="domain" description="Alpha-ketoglutarate-dependent dioxygenase AlkB-like" evidence="3">
    <location>
        <begin position="493"/>
        <end position="639"/>
    </location>
</feature>
<protein>
    <recommendedName>
        <fullName evidence="3">Alpha-ketoglutarate-dependent dioxygenase AlkB-like domain-containing protein</fullName>
    </recommendedName>
</protein>
<dbReference type="PANTHER" id="PTHR31573:SF4">
    <property type="entry name" value="FE2OG DIOXYGENASE DOMAIN-CONTAINING PROTEIN"/>
    <property type="match status" value="1"/>
</dbReference>
<sequence>MKSAGLRSVNTHSKDANQGGQKRKASDVQDVNGPAQKKLKVPSRSRGPPQEKQGVVSGNNVLPAESLARPAGEPPAYSNFRAAICNSLEFFKQHQSGVQSDDKTATGILLNGKTTPRDILQSQLDDSGGGFNTDANGNYIRTKNQSLDCNNCTYLTNAMEKGQPVGVIIGKKAQGKGLYVNTLLSIELEHHFNVLDWFFVTDIWPEPQPTQRDGTSFIHYMMRLQKIDLDSASWWMPQGQERNGMFAVGQFQCRAFTCNSCNLSSKEIFQEGWCCQTMDCPNFFRFSRYGVDNDRLRYNDNFLNERAIRNSAIPIGDLIRDLPKLESGHYGSEAQYKNGIVCPECKCATQRKSWDGWTCDKCGFQLLMIPKNVDMLKIHEETEKTAGKNKKEFHLADNRILQSQHTVPGYEVTSFYLPNDPKNHDEARFIGSVTVFRPDKSVLERQGGLDDLFQEIQEATRVGDVQLQRRPAFCPGSHMEELTSHFACNMGADYKFGVVVKTSNSFETAPPPIMKALSRLTWCGAKAVELTTSHAHESGLSIDSTSMPDDFIDFNEELILGYFQESKISFHDDGEKELGPTVATLSLGSPSVMSFRGKKKTGFGTQDKAGHKMLSFMVKHGDAVIMHGTRIHQYFEHQVVACGIRRFGLTCRYIRPETIEDPVRRQLAIENGKVPLYWQKQAYTGEAA</sequence>
<feature type="region of interest" description="Disordered" evidence="2">
    <location>
        <begin position="1"/>
        <end position="71"/>
    </location>
</feature>
<keyword evidence="5" id="KW-1185">Reference proteome</keyword>
<dbReference type="GO" id="GO:0051747">
    <property type="term" value="F:cytosine C-5 DNA demethylase activity"/>
    <property type="evidence" value="ECO:0007669"/>
    <property type="project" value="TreeGrafter"/>
</dbReference>
<dbReference type="AlphaFoldDB" id="A0AAN7YVN8"/>
<dbReference type="Pfam" id="PF13532">
    <property type="entry name" value="2OG-FeII_Oxy_2"/>
    <property type="match status" value="1"/>
</dbReference>
<dbReference type="Proteomes" id="UP001305414">
    <property type="component" value="Unassembled WGS sequence"/>
</dbReference>
<gene>
    <name evidence="4" type="ORF">RRF57_002510</name>
</gene>
<dbReference type="InterPro" id="IPR037151">
    <property type="entry name" value="AlkB-like_sf"/>
</dbReference>
<dbReference type="InterPro" id="IPR032852">
    <property type="entry name" value="ALKBH2"/>
</dbReference>
<organism evidence="4 5">
    <name type="scientific">Xylaria bambusicola</name>
    <dbReference type="NCBI Taxonomy" id="326684"/>
    <lineage>
        <taxon>Eukaryota</taxon>
        <taxon>Fungi</taxon>
        <taxon>Dikarya</taxon>
        <taxon>Ascomycota</taxon>
        <taxon>Pezizomycotina</taxon>
        <taxon>Sordariomycetes</taxon>
        <taxon>Xylariomycetidae</taxon>
        <taxon>Xylariales</taxon>
        <taxon>Xylariaceae</taxon>
        <taxon>Xylaria</taxon>
    </lineage>
</organism>
<reference evidence="4 5" key="1">
    <citation type="submission" date="2023-10" db="EMBL/GenBank/DDBJ databases">
        <title>Draft genome sequence of Xylaria bambusicola isolate GMP-LS, the root and basal stem rot pathogen of sugarcane in Indonesia.</title>
        <authorList>
            <person name="Selvaraj P."/>
            <person name="Muralishankar V."/>
            <person name="Muruganantham S."/>
            <person name="Sp S."/>
            <person name="Haryani S."/>
            <person name="Lau K.J.X."/>
            <person name="Naqvi N.I."/>
        </authorList>
    </citation>
    <scope>NUCLEOTIDE SEQUENCE [LARGE SCALE GENOMIC DNA]</scope>
    <source>
        <strain evidence="4">GMP-LS</strain>
    </source>
</reference>
<name>A0AAN7YVN8_9PEZI</name>
<evidence type="ECO:0000259" key="3">
    <source>
        <dbReference type="Pfam" id="PF13532"/>
    </source>
</evidence>
<comment type="caution">
    <text evidence="4">The sequence shown here is derived from an EMBL/GenBank/DDBJ whole genome shotgun (WGS) entry which is preliminary data.</text>
</comment>
<proteinExistence type="predicted"/>
<dbReference type="GO" id="GO:0006307">
    <property type="term" value="P:DNA alkylation repair"/>
    <property type="evidence" value="ECO:0007669"/>
    <property type="project" value="TreeGrafter"/>
</dbReference>
<evidence type="ECO:0000256" key="1">
    <source>
        <dbReference type="PIRSR" id="PIRSR632852-1"/>
    </source>
</evidence>
<feature type="binding site" evidence="1">
    <location>
        <position position="571"/>
    </location>
    <ligand>
        <name>2-oxoglutarate</name>
        <dbReference type="ChEBI" id="CHEBI:16810"/>
    </ligand>
</feature>
<feature type="binding site" evidence="1">
    <location>
        <position position="562"/>
    </location>
    <ligand>
        <name>2-oxoglutarate</name>
        <dbReference type="ChEBI" id="CHEBI:16810"/>
    </ligand>
</feature>
<dbReference type="PANTHER" id="PTHR31573">
    <property type="entry name" value="ALPHA-KETOGLUTARATE-DEPENDENT DIOXYGENASE ALKB HOMOLOG 2"/>
    <property type="match status" value="1"/>
</dbReference>
<dbReference type="GO" id="GO:0008198">
    <property type="term" value="F:ferrous iron binding"/>
    <property type="evidence" value="ECO:0007669"/>
    <property type="project" value="TreeGrafter"/>
</dbReference>
<evidence type="ECO:0000256" key="2">
    <source>
        <dbReference type="SAM" id="MobiDB-lite"/>
    </source>
</evidence>
<evidence type="ECO:0000313" key="5">
    <source>
        <dbReference type="Proteomes" id="UP001305414"/>
    </source>
</evidence>
<feature type="compositionally biased region" description="Polar residues" evidence="2">
    <location>
        <begin position="8"/>
        <end position="20"/>
    </location>
</feature>
<dbReference type="EMBL" id="JAWHQM010000004">
    <property type="protein sequence ID" value="KAK5626795.1"/>
    <property type="molecule type" value="Genomic_DNA"/>
</dbReference>
<accession>A0AAN7YVN8</accession>
<dbReference type="GO" id="GO:0035516">
    <property type="term" value="F:broad specificity oxidative DNA demethylase activity"/>
    <property type="evidence" value="ECO:0007669"/>
    <property type="project" value="TreeGrafter"/>
</dbReference>
<dbReference type="InterPro" id="IPR027450">
    <property type="entry name" value="AlkB-like"/>
</dbReference>
<dbReference type="SUPFAM" id="SSF51197">
    <property type="entry name" value="Clavaminate synthase-like"/>
    <property type="match status" value="1"/>
</dbReference>